<dbReference type="Proteomes" id="UP000254701">
    <property type="component" value="Unassembled WGS sequence"/>
</dbReference>
<reference evidence="1 2" key="1">
    <citation type="submission" date="2018-06" db="EMBL/GenBank/DDBJ databases">
        <authorList>
            <consortium name="Pathogen Informatics"/>
            <person name="Doyle S."/>
        </authorList>
    </citation>
    <scope>NUCLEOTIDE SEQUENCE [LARGE SCALE GENOMIC DNA]</scope>
    <source>
        <strain evidence="1 2">NCTC10684</strain>
    </source>
</reference>
<dbReference type="EMBL" id="UFSM01000001">
    <property type="protein sequence ID" value="SUU88166.1"/>
    <property type="molecule type" value="Genomic_DNA"/>
</dbReference>
<evidence type="ECO:0000313" key="2">
    <source>
        <dbReference type="Proteomes" id="UP000254701"/>
    </source>
</evidence>
<organism evidence="1 2">
    <name type="scientific">Aminobacter aminovorans</name>
    <name type="common">Chelatobacter heintzii</name>
    <dbReference type="NCBI Taxonomy" id="83263"/>
    <lineage>
        <taxon>Bacteria</taxon>
        <taxon>Pseudomonadati</taxon>
        <taxon>Pseudomonadota</taxon>
        <taxon>Alphaproteobacteria</taxon>
        <taxon>Hyphomicrobiales</taxon>
        <taxon>Phyllobacteriaceae</taxon>
        <taxon>Aminobacter</taxon>
    </lineage>
</organism>
<sequence>MEHVLFTQPNSPIYPRDLALLQHVFDQICHERGEDPSSVWASEIARTLLKLYRSGVRDKDLLLASIPRFRTRTAA</sequence>
<accession>A0A380WIV0</accession>
<proteinExistence type="predicted"/>
<dbReference type="AlphaFoldDB" id="A0A380WIV0"/>
<evidence type="ECO:0000313" key="1">
    <source>
        <dbReference type="EMBL" id="SUU88166.1"/>
    </source>
</evidence>
<name>A0A380WIV0_AMIAI</name>
<protein>
    <submittedName>
        <fullName evidence="1">Uncharacterized protein</fullName>
    </submittedName>
</protein>
<gene>
    <name evidence="1" type="ORF">NCTC10684_01374</name>
</gene>